<gene>
    <name evidence="2" type="ORF">SPI_08829</name>
</gene>
<keyword evidence="1" id="KW-0732">Signal</keyword>
<dbReference type="AlphaFoldDB" id="A0A167MNQ9"/>
<comment type="caution">
    <text evidence="2">The sequence shown here is derived from an EMBL/GenBank/DDBJ whole genome shotgun (WGS) entry which is preliminary data.</text>
</comment>
<proteinExistence type="predicted"/>
<name>A0A167MNQ9_9HYPO</name>
<organism evidence="2 3">
    <name type="scientific">Niveomyces insectorum RCEF 264</name>
    <dbReference type="NCBI Taxonomy" id="1081102"/>
    <lineage>
        <taxon>Eukaryota</taxon>
        <taxon>Fungi</taxon>
        <taxon>Dikarya</taxon>
        <taxon>Ascomycota</taxon>
        <taxon>Pezizomycotina</taxon>
        <taxon>Sordariomycetes</taxon>
        <taxon>Hypocreomycetidae</taxon>
        <taxon>Hypocreales</taxon>
        <taxon>Cordycipitaceae</taxon>
        <taxon>Niveomyces</taxon>
    </lineage>
</organism>
<dbReference type="EMBL" id="AZHD01000023">
    <property type="protein sequence ID" value="OAA54583.1"/>
    <property type="molecule type" value="Genomic_DNA"/>
</dbReference>
<feature type="chain" id="PRO_5007890377" evidence="1">
    <location>
        <begin position="20"/>
        <end position="333"/>
    </location>
</feature>
<reference evidence="2 3" key="1">
    <citation type="journal article" date="2016" name="Genome Biol. Evol.">
        <title>Divergent and convergent evolution of fungal pathogenicity.</title>
        <authorList>
            <person name="Shang Y."/>
            <person name="Xiao G."/>
            <person name="Zheng P."/>
            <person name="Cen K."/>
            <person name="Zhan S."/>
            <person name="Wang C."/>
        </authorList>
    </citation>
    <scope>NUCLEOTIDE SEQUENCE [LARGE SCALE GENOMIC DNA]</scope>
    <source>
        <strain evidence="2 3">RCEF 264</strain>
    </source>
</reference>
<feature type="signal peptide" evidence="1">
    <location>
        <begin position="1"/>
        <end position="19"/>
    </location>
</feature>
<keyword evidence="3" id="KW-1185">Reference proteome</keyword>
<dbReference type="Proteomes" id="UP000076874">
    <property type="component" value="Unassembled WGS sequence"/>
</dbReference>
<evidence type="ECO:0000313" key="3">
    <source>
        <dbReference type="Proteomes" id="UP000076874"/>
    </source>
</evidence>
<protein>
    <submittedName>
        <fullName evidence="2">Uncharacterized protein</fullName>
    </submittedName>
</protein>
<dbReference type="OrthoDB" id="4726568at2759"/>
<accession>A0A167MNQ9</accession>
<evidence type="ECO:0000256" key="1">
    <source>
        <dbReference type="SAM" id="SignalP"/>
    </source>
</evidence>
<evidence type="ECO:0000313" key="2">
    <source>
        <dbReference type="EMBL" id="OAA54583.1"/>
    </source>
</evidence>
<sequence length="333" mass="35461">MKFNTFAASAVLLSTGTFALPQEARNADVSPATPLLSARGTCQRDFTEVADVVVNGFTGRAQLAYSIAGGGITFHVCRIVNHYSTSTHPCSDYGGVVALTIGAIIQTQMTDSSSTGVGTSNKHRRDGGGDNATSVLAADIFASHLESNGFSFGQIETTTTVSRRDNNANVTGAPDVAESFVIRNVVDPTSNITAADFHYTSFADGTGYIHVIHTTVGDNGDTSHSNVLSKRHDGAGFKYNWNRYVFNVATYGADVQTLGNSVGQGIAQDWAYDSDYFLLDEWIGAIGVDYILLQAMGVAVRIIAELDGFGEEYEDVGICGDVSGAVHDELRRR</sequence>